<feature type="repeat" description="PPR" evidence="3">
    <location>
        <begin position="948"/>
        <end position="982"/>
    </location>
</feature>
<evidence type="ECO:0000256" key="3">
    <source>
        <dbReference type="PROSITE-ProRule" id="PRU00708"/>
    </source>
</evidence>
<feature type="repeat" description="PPR" evidence="3">
    <location>
        <begin position="913"/>
        <end position="947"/>
    </location>
</feature>
<evidence type="ECO:0000256" key="1">
    <source>
        <dbReference type="ARBA" id="ARBA00007626"/>
    </source>
</evidence>
<evidence type="ECO:0000256" key="2">
    <source>
        <dbReference type="ARBA" id="ARBA00022737"/>
    </source>
</evidence>
<feature type="repeat" description="PPR" evidence="3">
    <location>
        <begin position="247"/>
        <end position="281"/>
    </location>
</feature>
<feature type="repeat" description="PPR" evidence="3">
    <location>
        <begin position="421"/>
        <end position="455"/>
    </location>
</feature>
<organism evidence="4 5">
    <name type="scientific">Dorcoceras hygrometricum</name>
    <dbReference type="NCBI Taxonomy" id="472368"/>
    <lineage>
        <taxon>Eukaryota</taxon>
        <taxon>Viridiplantae</taxon>
        <taxon>Streptophyta</taxon>
        <taxon>Embryophyta</taxon>
        <taxon>Tracheophyta</taxon>
        <taxon>Spermatophyta</taxon>
        <taxon>Magnoliopsida</taxon>
        <taxon>eudicotyledons</taxon>
        <taxon>Gunneridae</taxon>
        <taxon>Pentapetalae</taxon>
        <taxon>asterids</taxon>
        <taxon>lamiids</taxon>
        <taxon>Lamiales</taxon>
        <taxon>Gesneriaceae</taxon>
        <taxon>Didymocarpoideae</taxon>
        <taxon>Trichosporeae</taxon>
        <taxon>Loxocarpinae</taxon>
        <taxon>Dorcoceras</taxon>
    </lineage>
</organism>
<keyword evidence="5" id="KW-1185">Reference proteome</keyword>
<dbReference type="Pfam" id="PF12854">
    <property type="entry name" value="PPR_1"/>
    <property type="match status" value="1"/>
</dbReference>
<dbReference type="SUPFAM" id="SSF81901">
    <property type="entry name" value="HCP-like"/>
    <property type="match status" value="1"/>
</dbReference>
<dbReference type="Gene3D" id="1.25.40.10">
    <property type="entry name" value="Tetratricopeptide repeat domain"/>
    <property type="match status" value="7"/>
</dbReference>
<protein>
    <submittedName>
        <fullName evidence="4">Pentatricopeptide repeat-containing protein mitochondrial</fullName>
    </submittedName>
</protein>
<dbReference type="InterPro" id="IPR011990">
    <property type="entry name" value="TPR-like_helical_dom_sf"/>
</dbReference>
<feature type="repeat" description="PPR" evidence="3">
    <location>
        <begin position="490"/>
        <end position="524"/>
    </location>
</feature>
<dbReference type="InterPro" id="IPR002885">
    <property type="entry name" value="PPR_rpt"/>
</dbReference>
<dbReference type="Pfam" id="PF01535">
    <property type="entry name" value="PPR"/>
    <property type="match status" value="5"/>
</dbReference>
<gene>
    <name evidence="4" type="ORF">F511_22974</name>
</gene>
<name>A0A2Z7CP28_9LAMI</name>
<dbReference type="Proteomes" id="UP000250235">
    <property type="component" value="Unassembled WGS sequence"/>
</dbReference>
<dbReference type="NCBIfam" id="TIGR00756">
    <property type="entry name" value="PPR"/>
    <property type="match status" value="12"/>
</dbReference>
<comment type="similarity">
    <text evidence="1">Belongs to the PPR family. P subfamily.</text>
</comment>
<dbReference type="PROSITE" id="PS51375">
    <property type="entry name" value="PPR"/>
    <property type="match status" value="12"/>
</dbReference>
<feature type="repeat" description="PPR" evidence="3">
    <location>
        <begin position="772"/>
        <end position="808"/>
    </location>
</feature>
<sequence>MRYLFGRRILNSNFHNNSEKVHIFAPRDSQLVCFATLFKPSNTPQNSNKRSKTGDLNDSREAQGFGSLFHEILGILGTESLAVDKSNTYELLISKEIQQNRSDVSVAEESGCSLHGGCGNADEKLDRVEMEKLSVFADEHELVDVSPTVHKVTEIIRGDQRSMVSMEERVGNAGFEYNEEIVEKVLKRCFKVPHLGLQFFKWLKLREGFRFTANICNQVLLLASEAKEFGLVEELVEGIEKSVYGKNVETWTVLMSHYGRVNMIGKALAVFEKMKKIGIEPDGITYRTMLLALCKGKESGIALEFYKEMVHKEVDIDVGLHKQLLKSLALSGDIAAVHLIGDNMITNSDIPQLRVYGLMLKSLCIAGRIREALELVQSMKNKNVSLDTNIFVMLVKGLCSTDRIVDALDIVEMMKKRNVFDRKIYEILISTYLRRNEVPKAFDLFQEMKDSGDVSVSTYTNLMQYLFGKNDFHKGIELYNEMIERGIQIDSLAITAVAAGYVRQNCISEAWKVFKSMDEKGIKATTKDYTIFIKELCKVSQTQEIVKVLDKMHADNVNIRENMFKRVLSYMEKIEGAETLEGMKLMHRACTIYHRDKAEQKGNLVTCLESSKKADVNQVEQPRLRSTLPESVSRSCGQDTREVCQILSSSTDWSFVQEKLEQCSFQIIPDFVAEVLSNCSLNGGNALKFFSWVGKKAGYFHNAQSYNMAMKIAGQGKDFKTMRSLFYEMKRRGCSLNSDTWTIIIMQYGRTGLTDIALRNFREMKLSGCKPTKSTYNSLMISLCGKKGRKVDEAIQIYQEMIRMGCIPDKEVIETYLCCLCEVNKLSDARSCVKSLVKCGFSVPLSYSFYFRALCRAGKLDDALALQGEVDAERNILDQYTYGSLIHCLLRKGLLKEALEKMRTMKHLDIHPTVHVYTSLIIYFFKEKDINRALETLEEMRKVGCNPTTITYSVVICGYIRMGQVTDAWNVFHHIKKNGPSPDFKMYSMIINCLCRTGKSEEAIKLIPEMMLNGMIPSTINFRTIFHGLNREGKPDLAQIVLKKKWDLKRQRKLDG</sequence>
<dbReference type="AlphaFoldDB" id="A0A2Z7CP28"/>
<reference evidence="4 5" key="1">
    <citation type="journal article" date="2015" name="Proc. Natl. Acad. Sci. U.S.A.">
        <title>The resurrection genome of Boea hygrometrica: A blueprint for survival of dehydration.</title>
        <authorList>
            <person name="Xiao L."/>
            <person name="Yang G."/>
            <person name="Zhang L."/>
            <person name="Yang X."/>
            <person name="Zhao S."/>
            <person name="Ji Z."/>
            <person name="Zhou Q."/>
            <person name="Hu M."/>
            <person name="Wang Y."/>
            <person name="Chen M."/>
            <person name="Xu Y."/>
            <person name="Jin H."/>
            <person name="Xiao X."/>
            <person name="Hu G."/>
            <person name="Bao F."/>
            <person name="Hu Y."/>
            <person name="Wan P."/>
            <person name="Li L."/>
            <person name="Deng X."/>
            <person name="Kuang T."/>
            <person name="Xiang C."/>
            <person name="Zhu J.K."/>
            <person name="Oliver M.J."/>
            <person name="He Y."/>
        </authorList>
    </citation>
    <scope>NUCLEOTIDE SEQUENCE [LARGE SCALE GENOMIC DNA]</scope>
    <source>
        <strain evidence="5">cv. XS01</strain>
    </source>
</reference>
<feature type="repeat" description="PPR" evidence="3">
    <location>
        <begin position="352"/>
        <end position="386"/>
    </location>
</feature>
<dbReference type="EMBL" id="KQ993809">
    <property type="protein sequence ID" value="KZV48820.1"/>
    <property type="molecule type" value="Genomic_DNA"/>
</dbReference>
<feature type="repeat" description="PPR" evidence="3">
    <location>
        <begin position="737"/>
        <end position="771"/>
    </location>
</feature>
<evidence type="ECO:0000313" key="4">
    <source>
        <dbReference type="EMBL" id="KZV48820.1"/>
    </source>
</evidence>
<keyword evidence="2" id="KW-0677">Repeat</keyword>
<feature type="repeat" description="PPR" evidence="3">
    <location>
        <begin position="878"/>
        <end position="912"/>
    </location>
</feature>
<dbReference type="PANTHER" id="PTHR47447:SF28">
    <property type="entry name" value="PENTACOTRIPEPTIDE-REPEAT REGION OF PRORP DOMAIN-CONTAINING PROTEIN"/>
    <property type="match status" value="1"/>
</dbReference>
<feature type="repeat" description="PPR" evidence="3">
    <location>
        <begin position="702"/>
        <end position="736"/>
    </location>
</feature>
<dbReference type="Pfam" id="PF13041">
    <property type="entry name" value="PPR_2"/>
    <property type="match status" value="5"/>
</dbReference>
<accession>A0A2Z7CP28</accession>
<feature type="repeat" description="PPR" evidence="3">
    <location>
        <begin position="983"/>
        <end position="1017"/>
    </location>
</feature>
<dbReference type="PANTHER" id="PTHR47447">
    <property type="entry name" value="OS03G0856100 PROTEIN"/>
    <property type="match status" value="1"/>
</dbReference>
<evidence type="ECO:0000313" key="5">
    <source>
        <dbReference type="Proteomes" id="UP000250235"/>
    </source>
</evidence>
<dbReference type="OrthoDB" id="185373at2759"/>
<feature type="repeat" description="PPR" evidence="3">
    <location>
        <begin position="282"/>
        <end position="316"/>
    </location>
</feature>
<dbReference type="SUPFAM" id="SSF48452">
    <property type="entry name" value="TPR-like"/>
    <property type="match status" value="1"/>
</dbReference>
<proteinExistence type="inferred from homology"/>